<comment type="caution">
    <text evidence="4">The sequence shown here is derived from an EMBL/GenBank/DDBJ whole genome shotgun (WGS) entry which is preliminary data.</text>
</comment>
<dbReference type="PANTHER" id="PTHR10921:SF1">
    <property type="entry name" value="NUCLEAR DISTRIBUTION PROTEIN NUDE HOMOLOG"/>
    <property type="match status" value="1"/>
</dbReference>
<dbReference type="GO" id="GO:0007059">
    <property type="term" value="P:chromosome segregation"/>
    <property type="evidence" value="ECO:0007669"/>
    <property type="project" value="TreeGrafter"/>
</dbReference>
<evidence type="ECO:0000313" key="5">
    <source>
        <dbReference type="Proteomes" id="UP000887013"/>
    </source>
</evidence>
<evidence type="ECO:0000256" key="1">
    <source>
        <dbReference type="ARBA" id="ARBA00007429"/>
    </source>
</evidence>
<dbReference type="GO" id="GO:0000132">
    <property type="term" value="P:establishment of mitotic spindle orientation"/>
    <property type="evidence" value="ECO:0007669"/>
    <property type="project" value="TreeGrafter"/>
</dbReference>
<dbReference type="GO" id="GO:0007020">
    <property type="term" value="P:microtubule nucleation"/>
    <property type="evidence" value="ECO:0007669"/>
    <property type="project" value="TreeGrafter"/>
</dbReference>
<dbReference type="GO" id="GO:0005813">
    <property type="term" value="C:centrosome"/>
    <property type="evidence" value="ECO:0007669"/>
    <property type="project" value="TreeGrafter"/>
</dbReference>
<dbReference type="AlphaFoldDB" id="A0A8X6UCS3"/>
<dbReference type="GO" id="GO:0008017">
    <property type="term" value="F:microtubule binding"/>
    <property type="evidence" value="ECO:0007669"/>
    <property type="project" value="InterPro"/>
</dbReference>
<dbReference type="Proteomes" id="UP000887013">
    <property type="component" value="Unassembled WGS sequence"/>
</dbReference>
<feature type="coiled-coil region" evidence="3">
    <location>
        <begin position="27"/>
        <end position="79"/>
    </location>
</feature>
<organism evidence="4 5">
    <name type="scientific">Nephila pilipes</name>
    <name type="common">Giant wood spider</name>
    <name type="synonym">Nephila maculata</name>
    <dbReference type="NCBI Taxonomy" id="299642"/>
    <lineage>
        <taxon>Eukaryota</taxon>
        <taxon>Metazoa</taxon>
        <taxon>Ecdysozoa</taxon>
        <taxon>Arthropoda</taxon>
        <taxon>Chelicerata</taxon>
        <taxon>Arachnida</taxon>
        <taxon>Araneae</taxon>
        <taxon>Araneomorphae</taxon>
        <taxon>Entelegynae</taxon>
        <taxon>Araneoidea</taxon>
        <taxon>Nephilidae</taxon>
        <taxon>Nephila</taxon>
    </lineage>
</organism>
<dbReference type="InterPro" id="IPR033494">
    <property type="entry name" value="NUDE"/>
</dbReference>
<dbReference type="GO" id="GO:0047496">
    <property type="term" value="P:vesicle transport along microtubule"/>
    <property type="evidence" value="ECO:0007669"/>
    <property type="project" value="TreeGrafter"/>
</dbReference>
<dbReference type="GO" id="GO:0016477">
    <property type="term" value="P:cell migration"/>
    <property type="evidence" value="ECO:0007669"/>
    <property type="project" value="TreeGrafter"/>
</dbReference>
<evidence type="ECO:0000313" key="4">
    <source>
        <dbReference type="EMBL" id="GFT97076.1"/>
    </source>
</evidence>
<keyword evidence="5" id="KW-1185">Reference proteome</keyword>
<dbReference type="EMBL" id="BMAW01026375">
    <property type="protein sequence ID" value="GFT97076.1"/>
    <property type="molecule type" value="Genomic_DNA"/>
</dbReference>
<name>A0A8X6UCS3_NEPPI</name>
<sequence>MSEPSFSSQEDAIRYYKTLALEYKRRFSDVQQELEEFQEGSRDLETELETQLTQAEAKNKELVAANSQLKVECERLQVKILRPHPSCRTISNLTVDNNDNARVFFNKIAV</sequence>
<dbReference type="GO" id="GO:0000776">
    <property type="term" value="C:kinetochore"/>
    <property type="evidence" value="ECO:0007669"/>
    <property type="project" value="TreeGrafter"/>
</dbReference>
<dbReference type="GO" id="GO:0005871">
    <property type="term" value="C:kinesin complex"/>
    <property type="evidence" value="ECO:0007669"/>
    <property type="project" value="TreeGrafter"/>
</dbReference>
<evidence type="ECO:0000256" key="2">
    <source>
        <dbReference type="ARBA" id="ARBA00023054"/>
    </source>
</evidence>
<dbReference type="PANTHER" id="PTHR10921">
    <property type="entry name" value="NUCLEAR DISTRIBUTION PROTEIN NUDE HOMOLOG 1"/>
    <property type="match status" value="1"/>
</dbReference>
<dbReference type="GO" id="GO:0007100">
    <property type="term" value="P:mitotic centrosome separation"/>
    <property type="evidence" value="ECO:0007669"/>
    <property type="project" value="TreeGrafter"/>
</dbReference>
<gene>
    <name evidence="4" type="ORF">NPIL_146541</name>
</gene>
<dbReference type="OrthoDB" id="5877028at2759"/>
<dbReference type="GO" id="GO:0051642">
    <property type="term" value="P:centrosome localization"/>
    <property type="evidence" value="ECO:0007669"/>
    <property type="project" value="TreeGrafter"/>
</dbReference>
<accession>A0A8X6UCS3</accession>
<comment type="similarity">
    <text evidence="1">Belongs to the nudE family.</text>
</comment>
<keyword evidence="2 3" id="KW-0175">Coiled coil</keyword>
<evidence type="ECO:0000256" key="3">
    <source>
        <dbReference type="SAM" id="Coils"/>
    </source>
</evidence>
<proteinExistence type="inferred from homology"/>
<protein>
    <submittedName>
        <fullName evidence="4">Uncharacterized protein</fullName>
    </submittedName>
</protein>
<reference evidence="4" key="1">
    <citation type="submission" date="2020-08" db="EMBL/GenBank/DDBJ databases">
        <title>Multicomponent nature underlies the extraordinary mechanical properties of spider dragline silk.</title>
        <authorList>
            <person name="Kono N."/>
            <person name="Nakamura H."/>
            <person name="Mori M."/>
            <person name="Yoshida Y."/>
            <person name="Ohtoshi R."/>
            <person name="Malay A.D."/>
            <person name="Moran D.A.P."/>
            <person name="Tomita M."/>
            <person name="Numata K."/>
            <person name="Arakawa K."/>
        </authorList>
    </citation>
    <scope>NUCLEOTIDE SEQUENCE</scope>
</reference>